<feature type="compositionally biased region" description="Basic and acidic residues" evidence="4">
    <location>
        <begin position="1"/>
        <end position="12"/>
    </location>
</feature>
<evidence type="ECO:0000259" key="5">
    <source>
        <dbReference type="SMART" id="SM00822"/>
    </source>
</evidence>
<evidence type="ECO:0000256" key="4">
    <source>
        <dbReference type="SAM" id="MobiDB-lite"/>
    </source>
</evidence>
<dbReference type="PROSITE" id="PS00061">
    <property type="entry name" value="ADH_SHORT"/>
    <property type="match status" value="1"/>
</dbReference>
<evidence type="ECO:0000256" key="2">
    <source>
        <dbReference type="ARBA" id="ARBA00023002"/>
    </source>
</evidence>
<dbReference type="NCBIfam" id="NF004824">
    <property type="entry name" value="PRK06180.1"/>
    <property type="match status" value="1"/>
</dbReference>
<evidence type="ECO:0000256" key="1">
    <source>
        <dbReference type="ARBA" id="ARBA00006484"/>
    </source>
</evidence>
<dbReference type="PANTHER" id="PTHR43976">
    <property type="entry name" value="SHORT CHAIN DEHYDROGENASE"/>
    <property type="match status" value="1"/>
</dbReference>
<evidence type="ECO:0000313" key="7">
    <source>
        <dbReference type="Proteomes" id="UP001237448"/>
    </source>
</evidence>
<dbReference type="InterPro" id="IPR036291">
    <property type="entry name" value="NAD(P)-bd_dom_sf"/>
</dbReference>
<dbReference type="EMBL" id="JAUSVK010000001">
    <property type="protein sequence ID" value="MDQ0395563.1"/>
    <property type="molecule type" value="Genomic_DNA"/>
</dbReference>
<dbReference type="InterPro" id="IPR002347">
    <property type="entry name" value="SDR_fam"/>
</dbReference>
<dbReference type="PRINTS" id="PR00081">
    <property type="entry name" value="GDHRDH"/>
</dbReference>
<dbReference type="InterPro" id="IPR057326">
    <property type="entry name" value="KR_dom"/>
</dbReference>
<name>A0ABU0FLS6_9HYPH</name>
<keyword evidence="7" id="KW-1185">Reference proteome</keyword>
<dbReference type="SUPFAM" id="SSF51735">
    <property type="entry name" value="NAD(P)-binding Rossmann-fold domains"/>
    <property type="match status" value="1"/>
</dbReference>
<accession>A0ABU0FLS6</accession>
<dbReference type="CDD" id="cd05374">
    <property type="entry name" value="17beta-HSD-like_SDR_c"/>
    <property type="match status" value="1"/>
</dbReference>
<dbReference type="RefSeq" id="WP_307434417.1">
    <property type="nucleotide sequence ID" value="NZ_JAUSVK010000001.1"/>
</dbReference>
<organism evidence="6 7">
    <name type="scientific">Labrys monachus</name>
    <dbReference type="NCBI Taxonomy" id="217067"/>
    <lineage>
        <taxon>Bacteria</taxon>
        <taxon>Pseudomonadati</taxon>
        <taxon>Pseudomonadota</taxon>
        <taxon>Alphaproteobacteria</taxon>
        <taxon>Hyphomicrobiales</taxon>
        <taxon>Xanthobacteraceae</taxon>
        <taxon>Labrys</taxon>
    </lineage>
</organism>
<keyword evidence="2" id="KW-0560">Oxidoreductase</keyword>
<sequence length="322" mass="34171">MPARIDRIRQEAGRTVPSGHPAGSGRQRPAGATGAVAVSFTGKKTMKTWFITGASRGLGMEIARSALEAGDNVVATARNPRPITDALTGHGGRLQAVALDVTDTAAIAAALAESRRHFDRIDVLVNNAGYGQLGAFEEITPETLHRQFETNVFGVFNVTRAILPIMRAQRSGHIVTISSIAGVEGFEGASVYCSTKHAVSGWSEALGHEVAPFGIHVTCVYPGRFRTDFLDGSSVRYGEIAIDDYAASSARHRAALDADNHRQVGDPVKFAAAILALADAGKPPAWFAAGSDAYAVFTTKAEALRRNVEEWKGLTLSTDFPA</sequence>
<dbReference type="Gene3D" id="3.40.50.720">
    <property type="entry name" value="NAD(P)-binding Rossmann-like Domain"/>
    <property type="match status" value="1"/>
</dbReference>
<comment type="caution">
    <text evidence="6">The sequence shown here is derived from an EMBL/GenBank/DDBJ whole genome shotgun (WGS) entry which is preliminary data.</text>
</comment>
<feature type="region of interest" description="Disordered" evidence="4">
    <location>
        <begin position="1"/>
        <end position="33"/>
    </location>
</feature>
<evidence type="ECO:0000256" key="3">
    <source>
        <dbReference type="RuleBase" id="RU000363"/>
    </source>
</evidence>
<dbReference type="PRINTS" id="PR00080">
    <property type="entry name" value="SDRFAMILY"/>
</dbReference>
<gene>
    <name evidence="6" type="ORF">J3R73_005355</name>
</gene>
<dbReference type="SMART" id="SM00822">
    <property type="entry name" value="PKS_KR"/>
    <property type="match status" value="1"/>
</dbReference>
<dbReference type="Pfam" id="PF00106">
    <property type="entry name" value="adh_short"/>
    <property type="match status" value="1"/>
</dbReference>
<protein>
    <submittedName>
        <fullName evidence="6">NAD(P)-dependent dehydrogenase (Short-subunit alcohol dehydrogenase family)</fullName>
    </submittedName>
</protein>
<evidence type="ECO:0000313" key="6">
    <source>
        <dbReference type="EMBL" id="MDQ0395563.1"/>
    </source>
</evidence>
<comment type="similarity">
    <text evidence="1 3">Belongs to the short-chain dehydrogenases/reductases (SDR) family.</text>
</comment>
<dbReference type="InterPro" id="IPR051911">
    <property type="entry name" value="SDR_oxidoreductase"/>
</dbReference>
<dbReference type="PANTHER" id="PTHR43976:SF16">
    <property type="entry name" value="SHORT-CHAIN DEHYDROGENASE_REDUCTASE FAMILY PROTEIN"/>
    <property type="match status" value="1"/>
</dbReference>
<feature type="domain" description="Ketoreductase" evidence="5">
    <location>
        <begin position="47"/>
        <end position="228"/>
    </location>
</feature>
<reference evidence="6 7" key="1">
    <citation type="submission" date="2023-07" db="EMBL/GenBank/DDBJ databases">
        <title>Genomic Encyclopedia of Type Strains, Phase IV (KMG-IV): sequencing the most valuable type-strain genomes for metagenomic binning, comparative biology and taxonomic classification.</title>
        <authorList>
            <person name="Goeker M."/>
        </authorList>
    </citation>
    <scope>NUCLEOTIDE SEQUENCE [LARGE SCALE GENOMIC DNA]</scope>
    <source>
        <strain evidence="6 7">DSM 5896</strain>
    </source>
</reference>
<dbReference type="InterPro" id="IPR020904">
    <property type="entry name" value="Sc_DH/Rdtase_CS"/>
</dbReference>
<proteinExistence type="inferred from homology"/>
<dbReference type="Proteomes" id="UP001237448">
    <property type="component" value="Unassembled WGS sequence"/>
</dbReference>